<name>A0A8T0LGZ6_PHAAN</name>
<comment type="caution">
    <text evidence="1">The sequence shown here is derived from an EMBL/GenBank/DDBJ whole genome shotgun (WGS) entry which is preliminary data.</text>
</comment>
<reference evidence="1 2" key="1">
    <citation type="submission" date="2020-05" db="EMBL/GenBank/DDBJ databases">
        <title>Vigna angularis (adzuki bean) Var. LongXiaoDou No. 4 denovo assembly.</title>
        <authorList>
            <person name="Xiang H."/>
        </authorList>
    </citation>
    <scope>NUCLEOTIDE SEQUENCE [LARGE SCALE GENOMIC DNA]</scope>
    <source>
        <tissue evidence="1">Leaf</tissue>
    </source>
</reference>
<evidence type="ECO:0000313" key="1">
    <source>
        <dbReference type="EMBL" id="KAG2409593.1"/>
    </source>
</evidence>
<protein>
    <submittedName>
        <fullName evidence="1">Uncharacterized protein</fullName>
    </submittedName>
</protein>
<organism evidence="1 2">
    <name type="scientific">Phaseolus angularis</name>
    <name type="common">Azuki bean</name>
    <name type="synonym">Vigna angularis</name>
    <dbReference type="NCBI Taxonomy" id="3914"/>
    <lineage>
        <taxon>Eukaryota</taxon>
        <taxon>Viridiplantae</taxon>
        <taxon>Streptophyta</taxon>
        <taxon>Embryophyta</taxon>
        <taxon>Tracheophyta</taxon>
        <taxon>Spermatophyta</taxon>
        <taxon>Magnoliopsida</taxon>
        <taxon>eudicotyledons</taxon>
        <taxon>Gunneridae</taxon>
        <taxon>Pentapetalae</taxon>
        <taxon>rosids</taxon>
        <taxon>fabids</taxon>
        <taxon>Fabales</taxon>
        <taxon>Fabaceae</taxon>
        <taxon>Papilionoideae</taxon>
        <taxon>50 kb inversion clade</taxon>
        <taxon>NPAAA clade</taxon>
        <taxon>indigoferoid/millettioid clade</taxon>
        <taxon>Phaseoleae</taxon>
        <taxon>Vigna</taxon>
    </lineage>
</organism>
<evidence type="ECO:0000313" key="2">
    <source>
        <dbReference type="Proteomes" id="UP000743370"/>
    </source>
</evidence>
<accession>A0A8T0LGZ6</accession>
<proteinExistence type="predicted"/>
<gene>
    <name evidence="1" type="ORF">HKW66_Vig0002580</name>
</gene>
<dbReference type="AlphaFoldDB" id="A0A8T0LGZ6"/>
<dbReference type="Proteomes" id="UP000743370">
    <property type="component" value="Unassembled WGS sequence"/>
</dbReference>
<sequence>MWLVKVQRVGVWPGVMLAMMHCKRRWTMHVGLVLIVFLFRLRDSVFSLTPFRPTLLMLSTATISAEPELLGPVILLALPPSPPVIPVMDLVCILLLQVLREDQIHQ</sequence>
<dbReference type="EMBL" id="JABFOF010000001">
    <property type="protein sequence ID" value="KAG2409593.1"/>
    <property type="molecule type" value="Genomic_DNA"/>
</dbReference>